<proteinExistence type="predicted"/>
<name>A0A0A7HEI6_9CAUD</name>
<evidence type="ECO:0008006" key="3">
    <source>
        <dbReference type="Google" id="ProtNLM"/>
    </source>
</evidence>
<reference evidence="1 2" key="1">
    <citation type="submission" date="2014-10" db="EMBL/GenBank/DDBJ databases">
        <title>VR bacteriophages - a small but diverse group of low-temperature viruses.</title>
        <authorList>
            <person name="Kaliniene L."/>
            <person name="Meskys R."/>
            <person name="Simoliunas E."/>
            <person name="Zajanckauskaite A."/>
            <person name="Truncaite L."/>
        </authorList>
    </citation>
    <scope>NUCLEOTIDE SEQUENCE [LARGE SCALE GENOMIC DNA]</scope>
</reference>
<keyword evidence="2" id="KW-1185">Reference proteome</keyword>
<evidence type="ECO:0000313" key="1">
    <source>
        <dbReference type="EMBL" id="AIZ02766.1"/>
    </source>
</evidence>
<dbReference type="KEGG" id="vg:26640422"/>
<evidence type="ECO:0000313" key="2">
    <source>
        <dbReference type="Proteomes" id="UP000030718"/>
    </source>
</evidence>
<dbReference type="RefSeq" id="YP_009213966.1">
    <property type="nucleotide sequence ID" value="NC_028957.1"/>
</dbReference>
<dbReference type="OrthoDB" id="8611at10239"/>
<sequence length="215" mass="24529">MGRPLEDLTGKIINGIKFVSVAYKTAGVSTKWNCICHCGKEFVTAAARIKSGKTKSCGCQKYHYSFISDKPTYSSYAAMIERCTNPNHHRWKQYGGAGVQICDRWLPKGKTGYLNFVEDMGIRPAGTSINRINSCKLYSKETCEWASSSIQSFDQDTRKDSPGPITGVKFRKDRGKWISYITVNHKEIQLYYGDSRDEAMERRRAAELKYYNRQK</sequence>
<organism evidence="1 2">
    <name type="scientific">Escherichia phage vB_EcoM_VR26</name>
    <dbReference type="NCBI Taxonomy" id="1567029"/>
    <lineage>
        <taxon>Viruses</taxon>
        <taxon>Duplodnaviria</taxon>
        <taxon>Heunggongvirae</taxon>
        <taxon>Uroviricota</taxon>
        <taxon>Caudoviricetes</taxon>
        <taxon>Pantevenvirales</taxon>
        <taxon>Straboviridae</taxon>
        <taxon>Tevenvirinae</taxon>
        <taxon>Gaprivervirus</taxon>
        <taxon>Gaprivervirus vr26</taxon>
    </lineage>
</organism>
<dbReference type="Proteomes" id="UP000030718">
    <property type="component" value="Segment"/>
</dbReference>
<dbReference type="GeneID" id="26640422"/>
<dbReference type="EMBL" id="KP007362">
    <property type="protein sequence ID" value="AIZ02766.1"/>
    <property type="molecule type" value="Genomic_DNA"/>
</dbReference>
<protein>
    <recommendedName>
        <fullName evidence="3">AP2 domain protein</fullName>
    </recommendedName>
</protein>
<accession>A0A0A7HEI6</accession>
<gene>
    <name evidence="1" type="ORF">VR26_129</name>
</gene>